<accession>A0ABP3Q807</accession>
<keyword evidence="3" id="KW-1185">Reference proteome</keyword>
<gene>
    <name evidence="2" type="ORF">GCM10010394_08940</name>
</gene>
<feature type="compositionally biased region" description="Basic and acidic residues" evidence="1">
    <location>
        <begin position="213"/>
        <end position="233"/>
    </location>
</feature>
<feature type="region of interest" description="Disordered" evidence="1">
    <location>
        <begin position="213"/>
        <end position="243"/>
    </location>
</feature>
<proteinExistence type="predicted"/>
<feature type="compositionally biased region" description="Basic and acidic residues" evidence="1">
    <location>
        <begin position="9"/>
        <end position="22"/>
    </location>
</feature>
<sequence length="343" mass="35845">MLDEGVDAAEAHGGGDERDARDHGVRVAVHLEGDHRPAHRRVVHPGHPGVVGQAPGQLRRACGCRPHPYRKRRQAPQQQIAGERVQDATGGEPHLPQLPRERVVAGDHAAHDVTMAAQVLGGAVQHDLGAQFPWPLEHGRGEGVVDEQRHRAARVGDGPDVHLGEGRVGRGLHDHQTGVGPQRVGDARGVDPGHLRTEESGVQEVVAAAVQRPDGDHVPQARRGPGEQHRGEGGHAAGEGHGAFGAFQPRERCLETAYGGVVQACVHRGPVGQRSGGREGIDPGGLGRAVVRGVGRREVDRRGVQSESREVVAAGVDGFGGQGTGCGLSAVLRVGVHGGTVAP</sequence>
<feature type="region of interest" description="Disordered" evidence="1">
    <location>
        <begin position="1"/>
        <end position="22"/>
    </location>
</feature>
<protein>
    <submittedName>
        <fullName evidence="2">Uncharacterized protein</fullName>
    </submittedName>
</protein>
<evidence type="ECO:0000313" key="3">
    <source>
        <dbReference type="Proteomes" id="UP001500668"/>
    </source>
</evidence>
<comment type="caution">
    <text evidence="2">The sequence shown here is derived from an EMBL/GenBank/DDBJ whole genome shotgun (WGS) entry which is preliminary data.</text>
</comment>
<feature type="region of interest" description="Disordered" evidence="1">
    <location>
        <begin position="68"/>
        <end position="97"/>
    </location>
</feature>
<dbReference type="Proteomes" id="UP001500668">
    <property type="component" value="Unassembled WGS sequence"/>
</dbReference>
<reference evidence="3" key="1">
    <citation type="journal article" date="2019" name="Int. J. Syst. Evol. Microbiol.">
        <title>The Global Catalogue of Microorganisms (GCM) 10K type strain sequencing project: providing services to taxonomists for standard genome sequencing and annotation.</title>
        <authorList>
            <consortium name="The Broad Institute Genomics Platform"/>
            <consortium name="The Broad Institute Genome Sequencing Center for Infectious Disease"/>
            <person name="Wu L."/>
            <person name="Ma J."/>
        </authorList>
    </citation>
    <scope>NUCLEOTIDE SEQUENCE [LARGE SCALE GENOMIC DNA]</scope>
    <source>
        <strain evidence="3">JCM 5067</strain>
    </source>
</reference>
<organism evidence="2 3">
    <name type="scientific">Streptomyces crystallinus</name>
    <dbReference type="NCBI Taxonomy" id="68191"/>
    <lineage>
        <taxon>Bacteria</taxon>
        <taxon>Bacillati</taxon>
        <taxon>Actinomycetota</taxon>
        <taxon>Actinomycetes</taxon>
        <taxon>Kitasatosporales</taxon>
        <taxon>Streptomycetaceae</taxon>
        <taxon>Streptomyces</taxon>
    </lineage>
</organism>
<evidence type="ECO:0000256" key="1">
    <source>
        <dbReference type="SAM" id="MobiDB-lite"/>
    </source>
</evidence>
<feature type="compositionally biased region" description="Gly residues" evidence="1">
    <location>
        <begin position="234"/>
        <end position="243"/>
    </location>
</feature>
<evidence type="ECO:0000313" key="2">
    <source>
        <dbReference type="EMBL" id="GAA0582491.1"/>
    </source>
</evidence>
<name>A0ABP3Q807_9ACTN</name>
<dbReference type="EMBL" id="BAAACA010000006">
    <property type="protein sequence ID" value="GAA0582491.1"/>
    <property type="molecule type" value="Genomic_DNA"/>
</dbReference>